<dbReference type="InterPro" id="IPR020845">
    <property type="entry name" value="AMP-binding_CS"/>
</dbReference>
<comment type="caution">
    <text evidence="5">The sequence shown here is derived from an EMBL/GenBank/DDBJ whole genome shotgun (WGS) entry which is preliminary data.</text>
</comment>
<comment type="similarity">
    <text evidence="1">Belongs to the ATP-dependent AMP-binding enzyme family.</text>
</comment>
<evidence type="ECO:0000313" key="5">
    <source>
        <dbReference type="EMBL" id="MWA03612.1"/>
    </source>
</evidence>
<dbReference type="GO" id="GO:0006631">
    <property type="term" value="P:fatty acid metabolic process"/>
    <property type="evidence" value="ECO:0007669"/>
    <property type="project" value="TreeGrafter"/>
</dbReference>
<evidence type="ECO:0000256" key="2">
    <source>
        <dbReference type="ARBA" id="ARBA00022598"/>
    </source>
</evidence>
<dbReference type="InterPro" id="IPR025110">
    <property type="entry name" value="AMP-bd_C"/>
</dbReference>
<dbReference type="SUPFAM" id="SSF56801">
    <property type="entry name" value="Acetyl-CoA synthetase-like"/>
    <property type="match status" value="1"/>
</dbReference>
<feature type="domain" description="AMP-dependent synthetase/ligase" evidence="3">
    <location>
        <begin position="14"/>
        <end position="339"/>
    </location>
</feature>
<dbReference type="PROSITE" id="PS00455">
    <property type="entry name" value="AMP_BINDING"/>
    <property type="match status" value="1"/>
</dbReference>
<evidence type="ECO:0000259" key="3">
    <source>
        <dbReference type="Pfam" id="PF00501"/>
    </source>
</evidence>
<dbReference type="PANTHER" id="PTHR43201">
    <property type="entry name" value="ACYL-COA SYNTHETASE"/>
    <property type="match status" value="1"/>
</dbReference>
<dbReference type="Pfam" id="PF13193">
    <property type="entry name" value="AMP-binding_C"/>
    <property type="match status" value="1"/>
</dbReference>
<dbReference type="Gene3D" id="3.40.50.12780">
    <property type="entry name" value="N-terminal domain of ligase-like"/>
    <property type="match status" value="1"/>
</dbReference>
<dbReference type="EMBL" id="WBMS02000020">
    <property type="protein sequence ID" value="MWA03612.1"/>
    <property type="molecule type" value="Genomic_DNA"/>
</dbReference>
<proteinExistence type="inferred from homology"/>
<reference evidence="5" key="1">
    <citation type="submission" date="2019-12" db="EMBL/GenBank/DDBJ databases">
        <title>Actinomadura physcomitrii sp. nov., a novel actinomycete isolated from moss [Physcomitrium sphaericum (Ludw) Fuernr].</title>
        <authorList>
            <person name="Zhuang X."/>
        </authorList>
    </citation>
    <scope>NUCLEOTIDE SEQUENCE [LARGE SCALE GENOMIC DNA]</scope>
    <source>
        <strain evidence="5">LD22</strain>
    </source>
</reference>
<dbReference type="InterPro" id="IPR042099">
    <property type="entry name" value="ANL_N_sf"/>
</dbReference>
<organism evidence="5 6">
    <name type="scientific">Actinomadura physcomitrii</name>
    <dbReference type="NCBI Taxonomy" id="2650748"/>
    <lineage>
        <taxon>Bacteria</taxon>
        <taxon>Bacillati</taxon>
        <taxon>Actinomycetota</taxon>
        <taxon>Actinomycetes</taxon>
        <taxon>Streptosporangiales</taxon>
        <taxon>Thermomonosporaceae</taxon>
        <taxon>Actinomadura</taxon>
    </lineage>
</organism>
<gene>
    <name evidence="5" type="ORF">F8568_025150</name>
</gene>
<dbReference type="GO" id="GO:0031956">
    <property type="term" value="F:medium-chain fatty acid-CoA ligase activity"/>
    <property type="evidence" value="ECO:0007669"/>
    <property type="project" value="TreeGrafter"/>
</dbReference>
<evidence type="ECO:0000259" key="4">
    <source>
        <dbReference type="Pfam" id="PF13193"/>
    </source>
</evidence>
<evidence type="ECO:0000256" key="1">
    <source>
        <dbReference type="ARBA" id="ARBA00006432"/>
    </source>
</evidence>
<accession>A0A6I4MD18</accession>
<dbReference type="Pfam" id="PF00501">
    <property type="entry name" value="AMP-binding"/>
    <property type="match status" value="1"/>
</dbReference>
<dbReference type="InterPro" id="IPR000873">
    <property type="entry name" value="AMP-dep_synth/lig_dom"/>
</dbReference>
<dbReference type="Proteomes" id="UP000462055">
    <property type="component" value="Unassembled WGS sequence"/>
</dbReference>
<name>A0A6I4MD18_9ACTN</name>
<dbReference type="PANTHER" id="PTHR43201:SF5">
    <property type="entry name" value="MEDIUM-CHAIN ACYL-COA LIGASE ACSF2, MITOCHONDRIAL"/>
    <property type="match status" value="1"/>
</dbReference>
<dbReference type="RefSeq" id="WP_151596148.1">
    <property type="nucleotide sequence ID" value="NZ_WBMS02000020.1"/>
</dbReference>
<feature type="domain" description="AMP-binding enzyme C-terminal" evidence="4">
    <location>
        <begin position="403"/>
        <end position="474"/>
    </location>
</feature>
<dbReference type="InterPro" id="IPR045851">
    <property type="entry name" value="AMP-bd_C_sf"/>
</dbReference>
<protein>
    <submittedName>
        <fullName evidence="5">AMP-binding protein</fullName>
    </submittedName>
</protein>
<evidence type="ECO:0000313" key="6">
    <source>
        <dbReference type="Proteomes" id="UP000462055"/>
    </source>
</evidence>
<sequence length="495" mass="52227">MIGTIAGILGPALRDRPDAPALIGPSGTLSYAALDRAADAAAGALWELGVRPGDRVAACLPNDLPIVVAFHATQRLGAVWVGVAEAYSAAEQDQLVALSEPVIVLAGAKWKGEHPGAIDSARWARLVAAGHGAPAVEVDPFAPAAIAFTSGTTGTPKGIVHSQHNLVVPGAVLVATRGYDHTLRRGDSLAMTILNMLVLGTLSTAQAQGCAVLIDRRDIAGIAEQVRLHEVTVWNGVPAQIYDLARRPDLDFGSLREMWSGGADTPQDLRRTLHEVHGIAAHTTYGFTEAPTVVAIDPVDGRSVPRASGMVLPHLDVAAYDAGGRLPVGVEGEIVIEAASTGPWAGLWRPPLGEWREGALVPGTGTRVHSGDIGAIDADGWLTVVDRKKLVIVRGGANVYPAEVERVLRLHPDVEATAVFGIPDARLGERVAALVVAREPLKRAELDELCRTHLARYKVPEVWGQVPSLPTNQMHKVNRSSLAGMLPTASPLKEH</sequence>
<keyword evidence="2" id="KW-0436">Ligase</keyword>
<keyword evidence="6" id="KW-1185">Reference proteome</keyword>
<dbReference type="AlphaFoldDB" id="A0A6I4MD18"/>
<dbReference type="Gene3D" id="3.30.300.30">
    <property type="match status" value="1"/>
</dbReference>